<dbReference type="EMBL" id="VBPA01000253">
    <property type="protein sequence ID" value="TMQ69926.1"/>
    <property type="molecule type" value="Genomic_DNA"/>
</dbReference>
<dbReference type="InterPro" id="IPR035959">
    <property type="entry name" value="RutC-like_sf"/>
</dbReference>
<dbReference type="GO" id="GO:0019239">
    <property type="term" value="F:deaminase activity"/>
    <property type="evidence" value="ECO:0007669"/>
    <property type="project" value="TreeGrafter"/>
</dbReference>
<dbReference type="Gene3D" id="3.30.1330.40">
    <property type="entry name" value="RutC-like"/>
    <property type="match status" value="1"/>
</dbReference>
<dbReference type="InterPro" id="IPR006175">
    <property type="entry name" value="YjgF/YER057c/UK114"/>
</dbReference>
<dbReference type="SUPFAM" id="SSF55298">
    <property type="entry name" value="YjgF-like"/>
    <property type="match status" value="1"/>
</dbReference>
<dbReference type="GO" id="GO:0005829">
    <property type="term" value="C:cytosol"/>
    <property type="evidence" value="ECO:0007669"/>
    <property type="project" value="TreeGrafter"/>
</dbReference>
<dbReference type="PANTHER" id="PTHR11803">
    <property type="entry name" value="2-IMINOBUTANOATE/2-IMINOPROPANOATE DEAMINASE RIDA"/>
    <property type="match status" value="1"/>
</dbReference>
<protein>
    <recommendedName>
        <fullName evidence="3">RidA family protein</fullName>
    </recommendedName>
</protein>
<dbReference type="Pfam" id="PF01042">
    <property type="entry name" value="Ribonuc_L-PSP"/>
    <property type="match status" value="1"/>
</dbReference>
<comment type="caution">
    <text evidence="1">The sequence shown here is derived from an EMBL/GenBank/DDBJ whole genome shotgun (WGS) entry which is preliminary data.</text>
</comment>
<dbReference type="AlphaFoldDB" id="A0A538U1Z0"/>
<gene>
    <name evidence="1" type="ORF">E6K80_10125</name>
</gene>
<evidence type="ECO:0008006" key="3">
    <source>
        <dbReference type="Google" id="ProtNLM"/>
    </source>
</evidence>
<evidence type="ECO:0000313" key="2">
    <source>
        <dbReference type="Proteomes" id="UP000319836"/>
    </source>
</evidence>
<proteinExistence type="predicted"/>
<dbReference type="Proteomes" id="UP000319836">
    <property type="component" value="Unassembled WGS sequence"/>
</dbReference>
<organism evidence="1 2">
    <name type="scientific">Eiseniibacteriota bacterium</name>
    <dbReference type="NCBI Taxonomy" id="2212470"/>
    <lineage>
        <taxon>Bacteria</taxon>
        <taxon>Candidatus Eiseniibacteriota</taxon>
    </lineage>
</organism>
<name>A0A538U1Z0_UNCEI</name>
<sequence length="70" mass="7384">MAAVLAGAGCDFGDVVKTTVFLADMQDFQAMNEVYARHFQGAPPARTTVAAAGLPKGARVEIEVVAFKRV</sequence>
<dbReference type="PANTHER" id="PTHR11803:SF39">
    <property type="entry name" value="2-IMINOBUTANOATE_2-IMINOPROPANOATE DEAMINASE"/>
    <property type="match status" value="1"/>
</dbReference>
<evidence type="ECO:0000313" key="1">
    <source>
        <dbReference type="EMBL" id="TMQ69926.1"/>
    </source>
</evidence>
<accession>A0A538U1Z0</accession>
<dbReference type="CDD" id="cd00448">
    <property type="entry name" value="YjgF_YER057c_UK114_family"/>
    <property type="match status" value="1"/>
</dbReference>
<reference evidence="1 2" key="1">
    <citation type="journal article" date="2019" name="Nat. Microbiol.">
        <title>Mediterranean grassland soil C-N compound turnover is dependent on rainfall and depth, and is mediated by genomically divergent microorganisms.</title>
        <authorList>
            <person name="Diamond S."/>
            <person name="Andeer P.F."/>
            <person name="Li Z."/>
            <person name="Crits-Christoph A."/>
            <person name="Burstein D."/>
            <person name="Anantharaman K."/>
            <person name="Lane K.R."/>
            <person name="Thomas B.C."/>
            <person name="Pan C."/>
            <person name="Northen T.R."/>
            <person name="Banfield J.F."/>
        </authorList>
    </citation>
    <scope>NUCLEOTIDE SEQUENCE [LARGE SCALE GENOMIC DNA]</scope>
    <source>
        <strain evidence="1">WS_10</strain>
    </source>
</reference>